<accession>A0A645C7F8</accession>
<proteinExistence type="predicted"/>
<dbReference type="EMBL" id="VSSQ01023144">
    <property type="protein sequence ID" value="MPM69894.1"/>
    <property type="molecule type" value="Genomic_DNA"/>
</dbReference>
<protein>
    <submittedName>
        <fullName evidence="1">Uncharacterized protein</fullName>
    </submittedName>
</protein>
<gene>
    <name evidence="1" type="ORF">SDC9_116842</name>
</gene>
<sequence length="85" mass="9588">MLYAQQRLETIGEVNRRQCIEIPYPRTRPLANPEQVVAVFFLRSIAILNNALMQSLQGLVSFDGHITQTEIGHTEVVAADQEHSI</sequence>
<evidence type="ECO:0000313" key="1">
    <source>
        <dbReference type="EMBL" id="MPM69894.1"/>
    </source>
</evidence>
<dbReference type="AlphaFoldDB" id="A0A645C7F8"/>
<reference evidence="1" key="1">
    <citation type="submission" date="2019-08" db="EMBL/GenBank/DDBJ databases">
        <authorList>
            <person name="Kucharzyk K."/>
            <person name="Murdoch R.W."/>
            <person name="Higgins S."/>
            <person name="Loffler F."/>
        </authorList>
    </citation>
    <scope>NUCLEOTIDE SEQUENCE</scope>
</reference>
<organism evidence="1">
    <name type="scientific">bioreactor metagenome</name>
    <dbReference type="NCBI Taxonomy" id="1076179"/>
    <lineage>
        <taxon>unclassified sequences</taxon>
        <taxon>metagenomes</taxon>
        <taxon>ecological metagenomes</taxon>
    </lineage>
</organism>
<comment type="caution">
    <text evidence="1">The sequence shown here is derived from an EMBL/GenBank/DDBJ whole genome shotgun (WGS) entry which is preliminary data.</text>
</comment>
<name>A0A645C7F8_9ZZZZ</name>